<reference evidence="8 9" key="1">
    <citation type="submission" date="2016-08" db="EMBL/GenBank/DDBJ databases">
        <title>Draft genome sequence of Candidatus Piscirickettsia litoralis, from seawater.</title>
        <authorList>
            <person name="Wan X."/>
            <person name="Lee A.J."/>
            <person name="Hou S."/>
            <person name="Donachie S.P."/>
        </authorList>
    </citation>
    <scope>NUCLEOTIDE SEQUENCE [LARGE SCALE GENOMIC DNA]</scope>
    <source>
        <strain evidence="8 9">Y2</strain>
    </source>
</reference>
<evidence type="ECO:0000313" key="9">
    <source>
        <dbReference type="Proteomes" id="UP000094329"/>
    </source>
</evidence>
<keyword evidence="9" id="KW-1185">Reference proteome</keyword>
<evidence type="ECO:0000313" key="8">
    <source>
        <dbReference type="EMBL" id="ODN43926.1"/>
    </source>
</evidence>
<accession>A0ABX3A868</accession>
<evidence type="ECO:0000256" key="7">
    <source>
        <dbReference type="NCBIfam" id="TIGR00126"/>
    </source>
</evidence>
<dbReference type="InterPro" id="IPR002915">
    <property type="entry name" value="DeoC/FbaB/LacD_aldolase"/>
</dbReference>
<dbReference type="NCBIfam" id="TIGR00126">
    <property type="entry name" value="deoC"/>
    <property type="match status" value="1"/>
</dbReference>
<proteinExistence type="inferred from homology"/>
<dbReference type="EC" id="4.1.2.4" evidence="3 7"/>
<dbReference type="SMART" id="SM01133">
    <property type="entry name" value="DeoC"/>
    <property type="match status" value="1"/>
</dbReference>
<organism evidence="8 9">
    <name type="scientific">Piscirickettsia litoralis</name>
    <dbReference type="NCBI Taxonomy" id="1891921"/>
    <lineage>
        <taxon>Bacteria</taxon>
        <taxon>Pseudomonadati</taxon>
        <taxon>Pseudomonadota</taxon>
        <taxon>Gammaproteobacteria</taxon>
        <taxon>Thiotrichales</taxon>
        <taxon>Piscirickettsiaceae</taxon>
        <taxon>Piscirickettsia</taxon>
    </lineage>
</organism>
<evidence type="ECO:0000256" key="5">
    <source>
        <dbReference type="ARBA" id="ARBA00023270"/>
    </source>
</evidence>
<dbReference type="PANTHER" id="PTHR10889">
    <property type="entry name" value="DEOXYRIBOSE-PHOSPHATE ALDOLASE"/>
    <property type="match status" value="1"/>
</dbReference>
<comment type="similarity">
    <text evidence="2">Belongs to the DeoC/FbaB aldolase family. DeoC type 2 subfamily.</text>
</comment>
<dbReference type="Proteomes" id="UP000094329">
    <property type="component" value="Unassembled WGS sequence"/>
</dbReference>
<feature type="non-terminal residue" evidence="8">
    <location>
        <position position="171"/>
    </location>
</feature>
<evidence type="ECO:0000256" key="1">
    <source>
        <dbReference type="ARBA" id="ARBA00004816"/>
    </source>
</evidence>
<dbReference type="InterPro" id="IPR013785">
    <property type="entry name" value="Aldolase_TIM"/>
</dbReference>
<comment type="pathway">
    <text evidence="1">Carbohydrate degradation; 2-deoxy-D-ribose 1-phosphate degradation; D-glyceraldehyde 3-phosphate and acetaldehyde from 2-deoxy-alpha-D-ribose 1-phosphate: step 2/2.</text>
</comment>
<evidence type="ECO:0000256" key="4">
    <source>
        <dbReference type="ARBA" id="ARBA00023239"/>
    </source>
</evidence>
<dbReference type="Pfam" id="PF01791">
    <property type="entry name" value="DeoC"/>
    <property type="match status" value="1"/>
</dbReference>
<sequence>MMMIGLLKKLCSQASNRLGAVAAVCVYPQFVSLAKKLLKDKKIQVATVVNFPLGNESADKIFTEIKQALVEGADEIDLVIPYQEYLQQGYSDHALMLVRESKASCQNKLLKVILETGELKSQELIFKAASDAIISGADFIKTSTGKTPVGATLEAVEVMLSAIKENKYSTG</sequence>
<evidence type="ECO:0000256" key="2">
    <source>
        <dbReference type="ARBA" id="ARBA00009473"/>
    </source>
</evidence>
<keyword evidence="4" id="KW-0456">Lyase</keyword>
<comment type="caution">
    <text evidence="8">The sequence shown here is derived from an EMBL/GenBank/DDBJ whole genome shotgun (WGS) entry which is preliminary data.</text>
</comment>
<evidence type="ECO:0000256" key="6">
    <source>
        <dbReference type="ARBA" id="ARBA00048791"/>
    </source>
</evidence>
<keyword evidence="5" id="KW-0704">Schiff base</keyword>
<evidence type="ECO:0000256" key="3">
    <source>
        <dbReference type="ARBA" id="ARBA00012515"/>
    </source>
</evidence>
<dbReference type="PIRSF" id="PIRSF001357">
    <property type="entry name" value="DeoC"/>
    <property type="match status" value="1"/>
</dbReference>
<dbReference type="Gene3D" id="3.20.20.70">
    <property type="entry name" value="Aldolase class I"/>
    <property type="match status" value="1"/>
</dbReference>
<comment type="catalytic activity">
    <reaction evidence="6">
        <text>2-deoxy-D-ribose 5-phosphate = D-glyceraldehyde 3-phosphate + acetaldehyde</text>
        <dbReference type="Rhea" id="RHEA:12821"/>
        <dbReference type="ChEBI" id="CHEBI:15343"/>
        <dbReference type="ChEBI" id="CHEBI:59776"/>
        <dbReference type="ChEBI" id="CHEBI:62877"/>
        <dbReference type="EC" id="4.1.2.4"/>
    </reaction>
</comment>
<name>A0ABX3A868_9GAMM</name>
<dbReference type="EMBL" id="MDTU01000001">
    <property type="protein sequence ID" value="ODN43926.1"/>
    <property type="molecule type" value="Genomic_DNA"/>
</dbReference>
<gene>
    <name evidence="8" type="ORF">BGC07_14820</name>
</gene>
<protein>
    <recommendedName>
        <fullName evidence="3 7">Deoxyribose-phosphate aldolase</fullName>
        <ecNumber evidence="3 7">4.1.2.4</ecNumber>
    </recommendedName>
</protein>
<dbReference type="PANTHER" id="PTHR10889:SF3">
    <property type="entry name" value="DEOXYRIBOSE-PHOSPHATE ALDOLASE"/>
    <property type="match status" value="1"/>
</dbReference>
<dbReference type="SUPFAM" id="SSF51569">
    <property type="entry name" value="Aldolase"/>
    <property type="match status" value="1"/>
</dbReference>
<dbReference type="InterPro" id="IPR011343">
    <property type="entry name" value="DeoC"/>
</dbReference>